<feature type="compositionally biased region" description="Basic and acidic residues" evidence="1">
    <location>
        <begin position="207"/>
        <end position="223"/>
    </location>
</feature>
<organism evidence="3 4">
    <name type="scientific">Penicillium cosmopolitanum</name>
    <dbReference type="NCBI Taxonomy" id="1131564"/>
    <lineage>
        <taxon>Eukaryota</taxon>
        <taxon>Fungi</taxon>
        <taxon>Dikarya</taxon>
        <taxon>Ascomycota</taxon>
        <taxon>Pezizomycotina</taxon>
        <taxon>Eurotiomycetes</taxon>
        <taxon>Eurotiomycetidae</taxon>
        <taxon>Eurotiales</taxon>
        <taxon>Aspergillaceae</taxon>
        <taxon>Penicillium</taxon>
    </lineage>
</organism>
<feature type="region of interest" description="Disordered" evidence="1">
    <location>
        <begin position="188"/>
        <end position="223"/>
    </location>
</feature>
<dbReference type="GeneID" id="81364819"/>
<dbReference type="RefSeq" id="XP_056494421.1">
    <property type="nucleotide sequence ID" value="XM_056625839.1"/>
</dbReference>
<reference evidence="3" key="1">
    <citation type="submission" date="2022-12" db="EMBL/GenBank/DDBJ databases">
        <authorList>
            <person name="Petersen C."/>
        </authorList>
    </citation>
    <scope>NUCLEOTIDE SEQUENCE</scope>
    <source>
        <strain evidence="3">IBT 29677</strain>
    </source>
</reference>
<evidence type="ECO:0000256" key="2">
    <source>
        <dbReference type="SAM" id="Phobius"/>
    </source>
</evidence>
<keyword evidence="2" id="KW-1133">Transmembrane helix</keyword>
<feature type="transmembrane region" description="Helical" evidence="2">
    <location>
        <begin position="62"/>
        <end position="86"/>
    </location>
</feature>
<dbReference type="OrthoDB" id="5363290at2759"/>
<proteinExistence type="predicted"/>
<reference evidence="3" key="2">
    <citation type="journal article" date="2023" name="IMA Fungus">
        <title>Comparative genomic study of the Penicillium genus elucidates a diverse pangenome and 15 lateral gene transfer events.</title>
        <authorList>
            <person name="Petersen C."/>
            <person name="Sorensen T."/>
            <person name="Nielsen M.R."/>
            <person name="Sondergaard T.E."/>
            <person name="Sorensen J.L."/>
            <person name="Fitzpatrick D.A."/>
            <person name="Frisvad J.C."/>
            <person name="Nielsen K.L."/>
        </authorList>
    </citation>
    <scope>NUCLEOTIDE SEQUENCE</scope>
    <source>
        <strain evidence="3">IBT 29677</strain>
    </source>
</reference>
<name>A0A9X0BEW5_9EURO</name>
<comment type="caution">
    <text evidence="3">The sequence shown here is derived from an EMBL/GenBank/DDBJ whole genome shotgun (WGS) entry which is preliminary data.</text>
</comment>
<dbReference type="AlphaFoldDB" id="A0A9X0BEW5"/>
<keyword evidence="2" id="KW-0472">Membrane</keyword>
<evidence type="ECO:0000313" key="3">
    <source>
        <dbReference type="EMBL" id="KAJ5414575.1"/>
    </source>
</evidence>
<dbReference type="PANTHER" id="PTHR42083">
    <property type="entry name" value="MARVEL DOMAIN-CONTAINING PROTEIN"/>
    <property type="match status" value="1"/>
</dbReference>
<dbReference type="EMBL" id="JAPZBU010000003">
    <property type="protein sequence ID" value="KAJ5414575.1"/>
    <property type="molecule type" value="Genomic_DNA"/>
</dbReference>
<evidence type="ECO:0000256" key="1">
    <source>
        <dbReference type="SAM" id="MobiDB-lite"/>
    </source>
</evidence>
<feature type="transmembrane region" description="Helical" evidence="2">
    <location>
        <begin position="132"/>
        <end position="156"/>
    </location>
</feature>
<sequence>MANRKYQAIEQYWHRRGPFGVISRATLRTLQFVFAIVIAALYGVDLTHASKHHLHGQTEWIYAEFVVALSAITCAVHCFFMVVHVAWVTWDTVLFVLWMAQVGVFGNIYIRHDSDIQQPYVEATQSITRMRAAVWIGLINMLLWLLTTVLGVAWCIRTRKVTRRTDKDEQEQEQALQRLREEDIETGITVSEKREKDSQIKISDVSNARDEKKGLRTISESHDDKKDSKLFEVSLDMGEKRGPVKM</sequence>
<keyword evidence="2" id="KW-0812">Transmembrane</keyword>
<feature type="transmembrane region" description="Helical" evidence="2">
    <location>
        <begin position="21"/>
        <end position="42"/>
    </location>
</feature>
<evidence type="ECO:0008006" key="5">
    <source>
        <dbReference type="Google" id="ProtNLM"/>
    </source>
</evidence>
<dbReference type="PANTHER" id="PTHR42083:SF1">
    <property type="entry name" value="MARVEL DOMAIN-CONTAINING PROTEIN"/>
    <property type="match status" value="1"/>
</dbReference>
<gene>
    <name evidence="3" type="ORF">N7509_001202</name>
</gene>
<feature type="transmembrane region" description="Helical" evidence="2">
    <location>
        <begin position="93"/>
        <end position="112"/>
    </location>
</feature>
<accession>A0A9X0BEW5</accession>
<dbReference type="Proteomes" id="UP001147747">
    <property type="component" value="Unassembled WGS sequence"/>
</dbReference>
<evidence type="ECO:0000313" key="4">
    <source>
        <dbReference type="Proteomes" id="UP001147747"/>
    </source>
</evidence>
<keyword evidence="4" id="KW-1185">Reference proteome</keyword>
<protein>
    <recommendedName>
        <fullName evidence="5">MARVEL domain-containing protein</fullName>
    </recommendedName>
</protein>